<protein>
    <submittedName>
        <fullName evidence="1">Uncharacterized protein</fullName>
    </submittedName>
</protein>
<keyword evidence="2" id="KW-1185">Reference proteome</keyword>
<dbReference type="RefSeq" id="WP_318595282.1">
    <property type="nucleotide sequence ID" value="NZ_JAWSTH010000002.1"/>
</dbReference>
<name>A0ABU4HI94_9ACTN</name>
<dbReference type="EMBL" id="JAWSTH010000002">
    <property type="protein sequence ID" value="MDW5593021.1"/>
    <property type="molecule type" value="Genomic_DNA"/>
</dbReference>
<organism evidence="1 2">
    <name type="scientific">Conexibacter stalactiti</name>
    <dbReference type="NCBI Taxonomy" id="1940611"/>
    <lineage>
        <taxon>Bacteria</taxon>
        <taxon>Bacillati</taxon>
        <taxon>Actinomycetota</taxon>
        <taxon>Thermoleophilia</taxon>
        <taxon>Solirubrobacterales</taxon>
        <taxon>Conexibacteraceae</taxon>
        <taxon>Conexibacter</taxon>
    </lineage>
</organism>
<gene>
    <name evidence="1" type="ORF">R7226_01640</name>
</gene>
<sequence>MKTAGIKNDDIVLVDRRGRQFEAIVAGREPDGRRLSIRPLRPAVSYMSAGAREIIGHWRARPHVSTGRVSTRPIRAGDVVKFRVGDCTAFGTVSSKDQGTLNVTPLKRSGAPVPVAAGDIVRHYARHGRARGRAV</sequence>
<evidence type="ECO:0000313" key="1">
    <source>
        <dbReference type="EMBL" id="MDW5593021.1"/>
    </source>
</evidence>
<comment type="caution">
    <text evidence="1">The sequence shown here is derived from an EMBL/GenBank/DDBJ whole genome shotgun (WGS) entry which is preliminary data.</text>
</comment>
<reference evidence="2" key="1">
    <citation type="submission" date="2023-07" db="EMBL/GenBank/DDBJ databases">
        <title>Conexibacter stalactiti sp. nov., isolated from stalactites in a lava cave and emended description of the genus Conexibacter.</title>
        <authorList>
            <person name="Lee S.D."/>
        </authorList>
    </citation>
    <scope>NUCLEOTIDE SEQUENCE [LARGE SCALE GENOMIC DNA]</scope>
    <source>
        <strain evidence="2">KCTC 39840</strain>
    </source>
</reference>
<reference evidence="1 2" key="2">
    <citation type="submission" date="2023-10" db="EMBL/GenBank/DDBJ databases">
        <authorList>
            <person name="Han X.F."/>
        </authorList>
    </citation>
    <scope>NUCLEOTIDE SEQUENCE [LARGE SCALE GENOMIC DNA]</scope>
    <source>
        <strain evidence="1 2">KCTC 39840</strain>
    </source>
</reference>
<proteinExistence type="predicted"/>
<evidence type="ECO:0000313" key="2">
    <source>
        <dbReference type="Proteomes" id="UP001284601"/>
    </source>
</evidence>
<accession>A0ABU4HI94</accession>
<dbReference type="Proteomes" id="UP001284601">
    <property type="component" value="Unassembled WGS sequence"/>
</dbReference>